<dbReference type="EMBL" id="JBEAFC010000002">
    <property type="protein sequence ID" value="KAL1567518.1"/>
    <property type="molecule type" value="Genomic_DNA"/>
</dbReference>
<evidence type="ECO:0000313" key="3">
    <source>
        <dbReference type="Proteomes" id="UP001567538"/>
    </source>
</evidence>
<dbReference type="Gene3D" id="6.10.140.1230">
    <property type="match status" value="1"/>
</dbReference>
<reference evidence="2 3" key="1">
    <citation type="submission" date="2024-06" db="EMBL/GenBank/DDBJ databases">
        <title>A chromosome level genome sequence of Diviner's sage (Salvia divinorum).</title>
        <authorList>
            <person name="Ford S.A."/>
            <person name="Ro D.-K."/>
            <person name="Ness R.W."/>
            <person name="Phillips M.A."/>
        </authorList>
    </citation>
    <scope>NUCLEOTIDE SEQUENCE [LARGE SCALE GENOMIC DNA]</scope>
    <source>
        <strain evidence="2">SAF-2024a</strain>
        <tissue evidence="2">Leaf</tissue>
    </source>
</reference>
<dbReference type="AlphaFoldDB" id="A0ABD1IIZ1"/>
<proteinExistence type="predicted"/>
<accession>A0ABD1IIZ1</accession>
<organism evidence="2 3">
    <name type="scientific">Salvia divinorum</name>
    <name type="common">Maria pastora</name>
    <name type="synonym">Diviner's sage</name>
    <dbReference type="NCBI Taxonomy" id="28513"/>
    <lineage>
        <taxon>Eukaryota</taxon>
        <taxon>Viridiplantae</taxon>
        <taxon>Streptophyta</taxon>
        <taxon>Embryophyta</taxon>
        <taxon>Tracheophyta</taxon>
        <taxon>Spermatophyta</taxon>
        <taxon>Magnoliopsida</taxon>
        <taxon>eudicotyledons</taxon>
        <taxon>Gunneridae</taxon>
        <taxon>Pentapetalae</taxon>
        <taxon>asterids</taxon>
        <taxon>lamiids</taxon>
        <taxon>Lamiales</taxon>
        <taxon>Lamiaceae</taxon>
        <taxon>Nepetoideae</taxon>
        <taxon>Mentheae</taxon>
        <taxon>Salviinae</taxon>
        <taxon>Salvia</taxon>
        <taxon>Salvia subgen. Calosphace</taxon>
    </lineage>
</organism>
<dbReference type="InterPro" id="IPR005024">
    <property type="entry name" value="Snf7_fam"/>
</dbReference>
<comment type="caution">
    <text evidence="2">The sequence shown here is derived from an EMBL/GenBank/DDBJ whole genome shotgun (WGS) entry which is preliminary data.</text>
</comment>
<sequence length="223" mass="24697">MNLNIFKKKTSPKDALRTSKREMAVATRGIEREIASLQMEERRLVAEIKKTAKTGNEASFDAATKILARQLVRLRQQITNLQGSRAQIRGVATHTQALYASTSISTGMKGATKAMSAMNKQMQPVKQTKMIREFQQQAAQLDMTIEMMSDAIDETLDKDEAEEETEELTNQVLDEIGVDIVSQLSSAPKGRIASKKVENAAPSASVSTDVEDLEKRLASLRRI</sequence>
<protein>
    <recommendedName>
        <fullName evidence="4">Vacuolar protein sorting-associated protein 2 homolog 2</fullName>
    </recommendedName>
</protein>
<keyword evidence="3" id="KW-1185">Reference proteome</keyword>
<name>A0ABD1IIZ1_SALDI</name>
<evidence type="ECO:0000256" key="1">
    <source>
        <dbReference type="SAM" id="MobiDB-lite"/>
    </source>
</evidence>
<dbReference type="PANTHER" id="PTHR10476">
    <property type="entry name" value="CHARGED MULTIVESICULAR BODY PROTEIN"/>
    <property type="match status" value="1"/>
</dbReference>
<evidence type="ECO:0008006" key="4">
    <source>
        <dbReference type="Google" id="ProtNLM"/>
    </source>
</evidence>
<gene>
    <name evidence="2" type="ORF">AAHA92_02989</name>
</gene>
<dbReference type="Pfam" id="PF03357">
    <property type="entry name" value="Snf7"/>
    <property type="match status" value="1"/>
</dbReference>
<dbReference type="Proteomes" id="UP001567538">
    <property type="component" value="Unassembled WGS sequence"/>
</dbReference>
<feature type="region of interest" description="Disordered" evidence="1">
    <location>
        <begin position="189"/>
        <end position="211"/>
    </location>
</feature>
<evidence type="ECO:0000313" key="2">
    <source>
        <dbReference type="EMBL" id="KAL1567518.1"/>
    </source>
</evidence>